<gene>
    <name evidence="4" type="primary">truD</name>
    <name evidence="6" type="ORF">GAH_01987</name>
</gene>
<comment type="similarity">
    <text evidence="1 4">Belongs to the pseudouridine synthase TruD family.</text>
</comment>
<dbReference type="Proteomes" id="UP000034723">
    <property type="component" value="Chromosome"/>
</dbReference>
<evidence type="ECO:0000256" key="4">
    <source>
        <dbReference type="HAMAP-Rule" id="MF_01082"/>
    </source>
</evidence>
<dbReference type="PROSITE" id="PS01268">
    <property type="entry name" value="UPF0024"/>
    <property type="match status" value="1"/>
</dbReference>
<dbReference type="GO" id="GO:0160150">
    <property type="term" value="F:tRNA pseudouridine(13) synthase activity"/>
    <property type="evidence" value="ECO:0007669"/>
    <property type="project" value="UniProtKB-EC"/>
</dbReference>
<comment type="function">
    <text evidence="4">Could be responsible for synthesis of pseudouridine from uracil-13 in transfer RNAs.</text>
</comment>
<dbReference type="AlphaFoldDB" id="A0A0F7IDQ5"/>
<dbReference type="PANTHER" id="PTHR13326">
    <property type="entry name" value="TRNA PSEUDOURIDINE SYNTHASE D"/>
    <property type="match status" value="1"/>
</dbReference>
<reference evidence="6 7" key="1">
    <citation type="submission" date="2015-04" db="EMBL/GenBank/DDBJ databases">
        <title>The complete genome sequence of the hyperthermophilic, obligate iron-reducing archaeon Geoglobus ahangari strain 234T.</title>
        <authorList>
            <person name="Manzella M.P."/>
            <person name="Holmes D.E."/>
            <person name="Rocheleau J.M."/>
            <person name="Chung A."/>
            <person name="Reguera G."/>
            <person name="Kashefi K."/>
        </authorList>
    </citation>
    <scope>NUCLEOTIDE SEQUENCE [LARGE SCALE GENOMIC DNA]</scope>
    <source>
        <strain evidence="6 7">234</strain>
    </source>
</reference>
<dbReference type="RefSeq" id="WP_245604024.1">
    <property type="nucleotide sequence ID" value="NZ_CP011267.1"/>
</dbReference>
<dbReference type="HAMAP" id="MF_01082">
    <property type="entry name" value="TruD"/>
    <property type="match status" value="1"/>
</dbReference>
<organism evidence="6 7">
    <name type="scientific">Geoglobus ahangari</name>
    <dbReference type="NCBI Taxonomy" id="113653"/>
    <lineage>
        <taxon>Archaea</taxon>
        <taxon>Methanobacteriati</taxon>
        <taxon>Methanobacteriota</taxon>
        <taxon>Archaeoglobi</taxon>
        <taxon>Archaeoglobales</taxon>
        <taxon>Archaeoglobaceae</taxon>
        <taxon>Geoglobus</taxon>
    </lineage>
</organism>
<dbReference type="InterPro" id="IPR020103">
    <property type="entry name" value="PsdUridine_synth_cat_dom_sf"/>
</dbReference>
<dbReference type="FunCoup" id="A0A0F7IDQ5">
    <property type="interactions" value="80"/>
</dbReference>
<dbReference type="PANTHER" id="PTHR13326:SF21">
    <property type="entry name" value="PSEUDOURIDYLATE SYNTHASE PUS7L"/>
    <property type="match status" value="1"/>
</dbReference>
<dbReference type="PIRSF" id="PIRSF037016">
    <property type="entry name" value="Pseudouridin_synth_euk_prd"/>
    <property type="match status" value="1"/>
</dbReference>
<dbReference type="Gene3D" id="3.30.70.3160">
    <property type="match status" value="1"/>
</dbReference>
<evidence type="ECO:0000259" key="5">
    <source>
        <dbReference type="PROSITE" id="PS50984"/>
    </source>
</evidence>
<dbReference type="STRING" id="113653.GAH_01987"/>
<dbReference type="InParanoid" id="A0A0F7IDQ5"/>
<evidence type="ECO:0000256" key="3">
    <source>
        <dbReference type="ARBA" id="ARBA00023235"/>
    </source>
</evidence>
<dbReference type="PATRIC" id="fig|113653.22.peg.1954"/>
<dbReference type="SUPFAM" id="SSF55120">
    <property type="entry name" value="Pseudouridine synthase"/>
    <property type="match status" value="1"/>
</dbReference>
<dbReference type="EC" id="5.4.99.27" evidence="4"/>
<evidence type="ECO:0000313" key="7">
    <source>
        <dbReference type="Proteomes" id="UP000034723"/>
    </source>
</evidence>
<keyword evidence="3 4" id="KW-0413">Isomerase</keyword>
<dbReference type="GeneID" id="24804551"/>
<dbReference type="InterPro" id="IPR011760">
    <property type="entry name" value="PsdUridine_synth_TruD_insert"/>
</dbReference>
<dbReference type="Pfam" id="PF01142">
    <property type="entry name" value="TruD"/>
    <property type="match status" value="1"/>
</dbReference>
<dbReference type="PROSITE" id="PS50984">
    <property type="entry name" value="TRUD"/>
    <property type="match status" value="1"/>
</dbReference>
<keyword evidence="7" id="KW-1185">Reference proteome</keyword>
<accession>A0A0F7IDQ5</accession>
<dbReference type="InterPro" id="IPR020119">
    <property type="entry name" value="PsdUridine_synth_TruD_CS"/>
</dbReference>
<dbReference type="Gene3D" id="1.10.1510.30">
    <property type="match status" value="1"/>
</dbReference>
<dbReference type="NCBIfam" id="TIGR00094">
    <property type="entry name" value="tRNA_TruD_broad"/>
    <property type="match status" value="1"/>
</dbReference>
<proteinExistence type="inferred from homology"/>
<dbReference type="GO" id="GO:0031119">
    <property type="term" value="P:tRNA pseudouridine synthesis"/>
    <property type="evidence" value="ECO:0007669"/>
    <property type="project" value="UniProtKB-UniRule"/>
</dbReference>
<dbReference type="InterPro" id="IPR001656">
    <property type="entry name" value="PsdUridine_synth_TruD"/>
</dbReference>
<protein>
    <recommendedName>
        <fullName evidence="4">Probable tRNA pseudouridine synthase D</fullName>
        <ecNumber evidence="4">5.4.99.27</ecNumber>
    </recommendedName>
    <alternativeName>
        <fullName evidence="4">tRNA pseudouridine(13) synthase</fullName>
    </alternativeName>
    <alternativeName>
        <fullName evidence="4">tRNA pseudouridylate synthase D</fullName>
    </alternativeName>
    <alternativeName>
        <fullName evidence="4">tRNA-uridine isomerase D</fullName>
    </alternativeName>
</protein>
<evidence type="ECO:0000313" key="6">
    <source>
        <dbReference type="EMBL" id="AKG90742.1"/>
    </source>
</evidence>
<dbReference type="HOGENOM" id="CLU_005281_4_1_2"/>
<evidence type="ECO:0000256" key="1">
    <source>
        <dbReference type="ARBA" id="ARBA00007953"/>
    </source>
</evidence>
<dbReference type="InterPro" id="IPR042214">
    <property type="entry name" value="TruD_catalytic"/>
</dbReference>
<dbReference type="KEGG" id="gah:GAH_01987"/>
<comment type="catalytic activity">
    <reaction evidence="4">
        <text>uridine(13) in tRNA = pseudouridine(13) in tRNA</text>
        <dbReference type="Rhea" id="RHEA:42540"/>
        <dbReference type="Rhea" id="RHEA-COMP:10105"/>
        <dbReference type="Rhea" id="RHEA-COMP:10106"/>
        <dbReference type="ChEBI" id="CHEBI:65314"/>
        <dbReference type="ChEBI" id="CHEBI:65315"/>
        <dbReference type="EC" id="5.4.99.27"/>
    </reaction>
</comment>
<dbReference type="EMBL" id="CP011267">
    <property type="protein sequence ID" value="AKG90742.1"/>
    <property type="molecule type" value="Genomic_DNA"/>
</dbReference>
<sequence length="430" mass="50076">MAEIERKVGIGRYITSTPGIGGRIKERDEDFRVEEVLDIRLSDSGRNLVIRVRKRNWDTLNFARVLSNLLEISRKRIGFAGTKDKRAVTIQHFTISNADEKILKRLEEVRLKDAEIEVLGWTNRRIDLGDLIGNRFTVVVEDAEHPDRIEGIADELREKGIPNFFGLQRFGTLRLITHEVGKLIVLKDYSEAFWTYVAKPSELEDEEVSKIREELWSERDPVLGLRELPKHLIYERTLLQKLREGKTELQALLSLPKTLKLMFIHAYQSYLFNLLLSRRIEEFGTLREIDVNDHSDFRAVKGKHVVSSEEFSKVSEFNIRRIRFLAGKGYAYLALPLPGYETELSGWSGKVLKEILDQEGVELQMFKGDYPEFSSRGSYRTAEIPFSFEEFRHDVVESRVVFEFFLPKGCFATSFLREFMKSEHPYFLQK</sequence>
<dbReference type="Gene3D" id="3.30.2350.20">
    <property type="entry name" value="TruD, catalytic domain"/>
    <property type="match status" value="1"/>
</dbReference>
<feature type="domain" description="TRUD" evidence="5">
    <location>
        <begin position="160"/>
        <end position="385"/>
    </location>
</feature>
<keyword evidence="2 4" id="KW-0819">tRNA processing</keyword>
<feature type="active site" description="Nucleophile" evidence="4">
    <location>
        <position position="84"/>
    </location>
</feature>
<evidence type="ECO:0000256" key="2">
    <source>
        <dbReference type="ARBA" id="ARBA00022694"/>
    </source>
</evidence>
<dbReference type="GO" id="GO:0003723">
    <property type="term" value="F:RNA binding"/>
    <property type="evidence" value="ECO:0007669"/>
    <property type="project" value="InterPro"/>
</dbReference>
<name>A0A0F7IDQ5_9EURY</name>